<evidence type="ECO:0000313" key="2">
    <source>
        <dbReference type="Proteomes" id="UP000245609"/>
    </source>
</evidence>
<dbReference type="GO" id="GO:0005737">
    <property type="term" value="C:cytoplasm"/>
    <property type="evidence" value="ECO:0007669"/>
    <property type="project" value="TreeGrafter"/>
</dbReference>
<dbReference type="InterPro" id="IPR037464">
    <property type="entry name" value="Taspase1"/>
</dbReference>
<keyword evidence="2" id="KW-1185">Reference proteome</keyword>
<proteinExistence type="predicted"/>
<dbReference type="EMBL" id="MBFS01000126">
    <property type="protein sequence ID" value="PVV04421.1"/>
    <property type="molecule type" value="Genomic_DNA"/>
</dbReference>
<comment type="caution">
    <text evidence="1">The sequence shown here is derived from an EMBL/GenBank/DDBJ whole genome shotgun (WGS) entry which is preliminary data.</text>
</comment>
<dbReference type="GO" id="GO:0004298">
    <property type="term" value="F:threonine-type endopeptidase activity"/>
    <property type="evidence" value="ECO:0007669"/>
    <property type="project" value="InterPro"/>
</dbReference>
<accession>A0A2T9ZIL0</accession>
<dbReference type="AlphaFoldDB" id="A0A2T9ZIL0"/>
<dbReference type="Pfam" id="PF01112">
    <property type="entry name" value="Asparaginase_2"/>
    <property type="match status" value="1"/>
</dbReference>
<name>A0A2T9ZIL0_9FUNG</name>
<evidence type="ECO:0000313" key="1">
    <source>
        <dbReference type="EMBL" id="PVV04421.1"/>
    </source>
</evidence>
<gene>
    <name evidence="1" type="ORF">BB560_001083</name>
</gene>
<reference evidence="1 2" key="1">
    <citation type="journal article" date="2018" name="MBio">
        <title>Comparative Genomics Reveals the Core Gene Toolbox for the Fungus-Insect Symbiosis.</title>
        <authorList>
            <person name="Wang Y."/>
            <person name="Stata M."/>
            <person name="Wang W."/>
            <person name="Stajich J.E."/>
            <person name="White M.M."/>
            <person name="Moncalvo J.M."/>
        </authorList>
    </citation>
    <scope>NUCLEOTIDE SEQUENCE [LARGE SCALE GENOMIC DNA]</scope>
    <source>
        <strain evidence="1 2">SC-DP-2</strain>
    </source>
</reference>
<dbReference type="STRING" id="133381.A0A2T9ZIL0"/>
<dbReference type="GO" id="GO:0051604">
    <property type="term" value="P:protein maturation"/>
    <property type="evidence" value="ECO:0007669"/>
    <property type="project" value="TreeGrafter"/>
</dbReference>
<dbReference type="OrthoDB" id="77601at2759"/>
<dbReference type="CDD" id="cd04514">
    <property type="entry name" value="Taspase1_like"/>
    <property type="match status" value="1"/>
</dbReference>
<dbReference type="InterPro" id="IPR000246">
    <property type="entry name" value="Peptidase_T2"/>
</dbReference>
<dbReference type="SUPFAM" id="SSF56235">
    <property type="entry name" value="N-terminal nucleophile aminohydrolases (Ntn hydrolases)"/>
    <property type="match status" value="1"/>
</dbReference>
<dbReference type="Proteomes" id="UP000245609">
    <property type="component" value="Unassembled WGS sequence"/>
</dbReference>
<organism evidence="1 2">
    <name type="scientific">Smittium megazygosporum</name>
    <dbReference type="NCBI Taxonomy" id="133381"/>
    <lineage>
        <taxon>Eukaryota</taxon>
        <taxon>Fungi</taxon>
        <taxon>Fungi incertae sedis</taxon>
        <taxon>Zoopagomycota</taxon>
        <taxon>Kickxellomycotina</taxon>
        <taxon>Harpellomycetes</taxon>
        <taxon>Harpellales</taxon>
        <taxon>Legeriomycetaceae</taxon>
        <taxon>Smittium</taxon>
    </lineage>
</organism>
<dbReference type="PANTHER" id="PTHR10188">
    <property type="entry name" value="L-ASPARAGINASE"/>
    <property type="match status" value="1"/>
</dbReference>
<feature type="non-terminal residue" evidence="1">
    <location>
        <position position="152"/>
    </location>
</feature>
<protein>
    <submittedName>
        <fullName evidence="1">Uncharacterized protein</fullName>
    </submittedName>
</protein>
<sequence length="152" mass="16241">MTDCCVFVHVGAGNHDSKKYFQYKTAMTKACMLAMDLLLEKKTAHEAVALAIKTLEDNPVTNAGVGSNLTRNGLVQCDASIMRSQDLAFGAVGAVSGIQNPILAAEKIMINESLGQQSLGLICPMILVGNGAKNWAKQNGIKCTEDPNYHIT</sequence>
<dbReference type="PANTHER" id="PTHR10188:SF8">
    <property type="entry name" value="THREONINE ASPARTASE 1"/>
    <property type="match status" value="1"/>
</dbReference>
<dbReference type="InterPro" id="IPR029055">
    <property type="entry name" value="Ntn_hydrolases_N"/>
</dbReference>